<dbReference type="Proteomes" id="UP001377337">
    <property type="component" value="Chromosome"/>
</dbReference>
<evidence type="ECO:0000313" key="3">
    <source>
        <dbReference type="Proteomes" id="UP001377337"/>
    </source>
</evidence>
<proteinExistence type="predicted"/>
<dbReference type="SUPFAM" id="SSF46689">
    <property type="entry name" value="Homeodomain-like"/>
    <property type="match status" value="1"/>
</dbReference>
<dbReference type="RefSeq" id="WP_338780789.1">
    <property type="nucleotide sequence ID" value="NZ_CP147407.1"/>
</dbReference>
<name>A0ABZ2NLF5_9BACI</name>
<dbReference type="PANTHER" id="PTHR33744">
    <property type="entry name" value="CARBOHYDRATE DIACID REGULATOR"/>
    <property type="match status" value="1"/>
</dbReference>
<dbReference type="InterPro" id="IPR051448">
    <property type="entry name" value="CdaR-like_regulators"/>
</dbReference>
<keyword evidence="3" id="KW-1185">Reference proteome</keyword>
<evidence type="ECO:0000259" key="1">
    <source>
        <dbReference type="Pfam" id="PF13556"/>
    </source>
</evidence>
<gene>
    <name evidence="2" type="ORF">WCV65_05835</name>
</gene>
<accession>A0ABZ2NLF5</accession>
<dbReference type="Pfam" id="PF13556">
    <property type="entry name" value="HTH_30"/>
    <property type="match status" value="1"/>
</dbReference>
<dbReference type="InterPro" id="IPR025736">
    <property type="entry name" value="PucR_C-HTH_dom"/>
</dbReference>
<dbReference type="Gene3D" id="1.10.10.2840">
    <property type="entry name" value="PucR C-terminal helix-turn-helix domain"/>
    <property type="match status" value="1"/>
</dbReference>
<feature type="domain" description="PucR C-terminal helix-turn-helix" evidence="1">
    <location>
        <begin position="234"/>
        <end position="288"/>
    </location>
</feature>
<dbReference type="InterPro" id="IPR042070">
    <property type="entry name" value="PucR_C-HTH_sf"/>
</dbReference>
<protein>
    <submittedName>
        <fullName evidence="2">Helix-turn-helix domain-containing protein</fullName>
    </submittedName>
</protein>
<dbReference type="PANTHER" id="PTHR33744:SF15">
    <property type="entry name" value="CARBOHYDRATE DIACID REGULATOR"/>
    <property type="match status" value="1"/>
</dbReference>
<reference evidence="2 3" key="1">
    <citation type="submission" date="2024-02" db="EMBL/GenBank/DDBJ databases">
        <title>Seven novel Bacillus-like species.</title>
        <authorList>
            <person name="Liu G."/>
        </authorList>
    </citation>
    <scope>NUCLEOTIDE SEQUENCE [LARGE SCALE GENOMIC DNA]</scope>
    <source>
        <strain evidence="2 3">FJAT-52054</strain>
    </source>
</reference>
<sequence>MLQQLMLYFDNDFLSGPPRLLDEYKWFETADGESFGIRKSRLAPNETELLQALFAAAVSPDSTYLSGISHKEKSWFYYLTGKEDSPPDDFPVRFIHAEFSERIEDKPALLEAVAGFMEEALVIWLSDQSGVIIEKAPSGLLDMESITALSSSLLSDFFIEPAFFIGQIHESNSRLREKFQAEKDMFREFPGKLPKGKVITFYEACPLFMTGQRYLSLRNAISDRLLDTLDEAELVSTLKVFFTCNLNVSSASKALYMHRNSLQYRIDRFIERTGIDIKYFTNALAVYLLIIHRENALPAPE</sequence>
<organism evidence="2 3">
    <name type="scientific">Metabacillus sediminis</name>
    <dbReference type="NCBI Taxonomy" id="3117746"/>
    <lineage>
        <taxon>Bacteria</taxon>
        <taxon>Bacillati</taxon>
        <taxon>Bacillota</taxon>
        <taxon>Bacilli</taxon>
        <taxon>Bacillales</taxon>
        <taxon>Bacillaceae</taxon>
        <taxon>Metabacillus</taxon>
    </lineage>
</organism>
<dbReference type="InterPro" id="IPR009057">
    <property type="entry name" value="Homeodomain-like_sf"/>
</dbReference>
<evidence type="ECO:0000313" key="2">
    <source>
        <dbReference type="EMBL" id="WXB97996.1"/>
    </source>
</evidence>
<dbReference type="EMBL" id="CP147407">
    <property type="protein sequence ID" value="WXB97996.1"/>
    <property type="molecule type" value="Genomic_DNA"/>
</dbReference>